<evidence type="ECO:0000256" key="1">
    <source>
        <dbReference type="SAM" id="MobiDB-lite"/>
    </source>
</evidence>
<name>A0A4P6F373_9MICO</name>
<keyword evidence="4" id="KW-1185">Reference proteome</keyword>
<dbReference type="Gene3D" id="2.60.450.20">
    <property type="match status" value="1"/>
</dbReference>
<keyword evidence="2" id="KW-0812">Transmembrane</keyword>
<evidence type="ECO:0000313" key="3">
    <source>
        <dbReference type="EMBL" id="QAY69726.1"/>
    </source>
</evidence>
<evidence type="ECO:0000256" key="2">
    <source>
        <dbReference type="SAM" id="Phobius"/>
    </source>
</evidence>
<dbReference type="OrthoDB" id="4822900at2"/>
<feature type="region of interest" description="Disordered" evidence="1">
    <location>
        <begin position="1"/>
        <end position="28"/>
    </location>
</feature>
<gene>
    <name evidence="3" type="ORF">ET471_06455</name>
</gene>
<feature type="compositionally biased region" description="Pro residues" evidence="1">
    <location>
        <begin position="15"/>
        <end position="28"/>
    </location>
</feature>
<protein>
    <submittedName>
        <fullName evidence="3">Uncharacterized protein</fullName>
    </submittedName>
</protein>
<keyword evidence="2" id="KW-0472">Membrane</keyword>
<accession>A0A4P6F373</accession>
<dbReference type="EMBL" id="CP035493">
    <property type="protein sequence ID" value="QAY69726.1"/>
    <property type="molecule type" value="Genomic_DNA"/>
</dbReference>
<evidence type="ECO:0000313" key="4">
    <source>
        <dbReference type="Proteomes" id="UP000292118"/>
    </source>
</evidence>
<keyword evidence="2" id="KW-1133">Transmembrane helix</keyword>
<dbReference type="InterPro" id="IPR047002">
    <property type="entry name" value="Tcp10_C_sf"/>
</dbReference>
<sequence>MSHDQQPPVASVPGPYLPPGPYPPPAPPRRPHKRVFLTIGLVVGLLLVAQAAVLLVDLALSKVTTTHESYDAVAVVELVADGDVNVSVGTGGVEVDAVAHSGIRSPRYSAEERADRLVVTHRCGWWGWGTVKCSGGLDVTVPEGTEVVVRTANGDVTASRLTGTTDLRSSNGRVEAANIAGPLTVRTSNGDIAARNAGDGAELRTSNGSIEAVDVVGDLVADTSNGRVDVRGVDGDARATTSNGRIDMENVRGNVVARTSNGGVTVRGTDEPVRLTISTSNGSQTVRGRTDPDATRTVEIRSSNGDVAYLAP</sequence>
<dbReference type="KEGG" id="xya:ET471_06455"/>
<proteinExistence type="predicted"/>
<organism evidence="3 4">
    <name type="scientific">Xylanimonas protaetiae</name>
    <dbReference type="NCBI Taxonomy" id="2509457"/>
    <lineage>
        <taxon>Bacteria</taxon>
        <taxon>Bacillati</taxon>
        <taxon>Actinomycetota</taxon>
        <taxon>Actinomycetes</taxon>
        <taxon>Micrococcales</taxon>
        <taxon>Promicromonosporaceae</taxon>
        <taxon>Xylanimonas</taxon>
    </lineage>
</organism>
<feature type="transmembrane region" description="Helical" evidence="2">
    <location>
        <begin position="35"/>
        <end position="56"/>
    </location>
</feature>
<dbReference type="AlphaFoldDB" id="A0A4P6F373"/>
<reference evidence="3 4" key="1">
    <citation type="submission" date="2019-01" db="EMBL/GenBank/DDBJ databases">
        <title>Genome sequencing of strain FW10M-9.</title>
        <authorList>
            <person name="Heo J."/>
            <person name="Kim S.-J."/>
            <person name="Kim J.-S."/>
            <person name="Hong S.-B."/>
            <person name="Kwon S.-W."/>
        </authorList>
    </citation>
    <scope>NUCLEOTIDE SEQUENCE [LARGE SCALE GENOMIC DNA]</scope>
    <source>
        <strain evidence="3 4">FW10M-9</strain>
    </source>
</reference>
<dbReference type="Proteomes" id="UP000292118">
    <property type="component" value="Chromosome"/>
</dbReference>
<dbReference type="RefSeq" id="WP_129187117.1">
    <property type="nucleotide sequence ID" value="NZ_CP035493.1"/>
</dbReference>